<proteinExistence type="predicted"/>
<keyword evidence="3" id="KW-1185">Reference proteome</keyword>
<gene>
    <name evidence="2" type="ordered locus">Lcho_3556</name>
</gene>
<dbReference type="STRING" id="395495.Lcho_3556"/>
<dbReference type="InterPro" id="IPR021727">
    <property type="entry name" value="DUF3299"/>
</dbReference>
<accession>B1Y4A9</accession>
<evidence type="ECO:0008006" key="4">
    <source>
        <dbReference type="Google" id="ProtNLM"/>
    </source>
</evidence>
<dbReference type="AlphaFoldDB" id="B1Y4A9"/>
<protein>
    <recommendedName>
        <fullName evidence="4">Lipoprotein</fullName>
    </recommendedName>
</protein>
<dbReference type="Gene3D" id="2.40.50.870">
    <property type="entry name" value="Protein of unknown function (DUF3299)"/>
    <property type="match status" value="1"/>
</dbReference>
<dbReference type="eggNOG" id="COG3495">
    <property type="taxonomic scope" value="Bacteria"/>
</dbReference>
<evidence type="ECO:0000313" key="2">
    <source>
        <dbReference type="EMBL" id="ACB35810.1"/>
    </source>
</evidence>
<dbReference type="RefSeq" id="WP_012348557.1">
    <property type="nucleotide sequence ID" value="NC_010524.1"/>
</dbReference>
<organism evidence="2 3">
    <name type="scientific">Leptothrix cholodnii (strain ATCC 51168 / LMG 8142 / SP-6)</name>
    <name type="common">Leptothrix discophora (strain SP-6)</name>
    <dbReference type="NCBI Taxonomy" id="395495"/>
    <lineage>
        <taxon>Bacteria</taxon>
        <taxon>Pseudomonadati</taxon>
        <taxon>Pseudomonadota</taxon>
        <taxon>Betaproteobacteria</taxon>
        <taxon>Burkholderiales</taxon>
        <taxon>Sphaerotilaceae</taxon>
        <taxon>Leptothrix</taxon>
    </lineage>
</organism>
<dbReference type="Proteomes" id="UP000001693">
    <property type="component" value="Chromosome"/>
</dbReference>
<dbReference type="OrthoDB" id="9784998at2"/>
<evidence type="ECO:0000313" key="3">
    <source>
        <dbReference type="Proteomes" id="UP000001693"/>
    </source>
</evidence>
<reference evidence="2 3" key="1">
    <citation type="submission" date="2008-03" db="EMBL/GenBank/DDBJ databases">
        <title>Complete sequence of Leptothrix cholodnii SP-6.</title>
        <authorList>
            <consortium name="US DOE Joint Genome Institute"/>
            <person name="Copeland A."/>
            <person name="Lucas S."/>
            <person name="Lapidus A."/>
            <person name="Glavina del Rio T."/>
            <person name="Dalin E."/>
            <person name="Tice H."/>
            <person name="Bruce D."/>
            <person name="Goodwin L."/>
            <person name="Pitluck S."/>
            <person name="Chertkov O."/>
            <person name="Brettin T."/>
            <person name="Detter J.C."/>
            <person name="Han C."/>
            <person name="Kuske C.R."/>
            <person name="Schmutz J."/>
            <person name="Larimer F."/>
            <person name="Land M."/>
            <person name="Hauser L."/>
            <person name="Kyrpides N."/>
            <person name="Lykidis A."/>
            <person name="Emerson D."/>
            <person name="Richardson P."/>
        </authorList>
    </citation>
    <scope>NUCLEOTIDE SEQUENCE [LARGE SCALE GENOMIC DNA]</scope>
    <source>
        <strain evidence="3">ATCC 51168 / LMG 8142 / SP-6</strain>
    </source>
</reference>
<evidence type="ECO:0000256" key="1">
    <source>
        <dbReference type="SAM" id="SignalP"/>
    </source>
</evidence>
<dbReference type="KEGG" id="lch:Lcho_3556"/>
<feature type="chain" id="PRO_5002773010" description="Lipoprotein" evidence="1">
    <location>
        <begin position="30"/>
        <end position="190"/>
    </location>
</feature>
<dbReference type="HOGENOM" id="CLU_099457_3_0_4"/>
<keyword evidence="1" id="KW-0732">Signal</keyword>
<feature type="signal peptide" evidence="1">
    <location>
        <begin position="1"/>
        <end position="29"/>
    </location>
</feature>
<dbReference type="EMBL" id="CP001013">
    <property type="protein sequence ID" value="ACB35810.1"/>
    <property type="molecule type" value="Genomic_DNA"/>
</dbReference>
<sequence length="190" mass="20955" precursor="true">MKLALKLGALMLAAMAGVAVFAPVPSAQAADAGRAAPAPFKEIRWDELVPKDWDPYKRFRDKKLDGLTDNDPRSEAMLKEMREVWDAAPTNPLMNGARVRLAGYIVPLEEAKGELKEFLLVPYFGACIHTPPPPANQIIHVLPAQPLKGFKGMVPVWVNGTLKTQRDDSMMGVSGYHLDAVKVEHYEVPK</sequence>
<dbReference type="Pfam" id="PF11736">
    <property type="entry name" value="DUF3299"/>
    <property type="match status" value="1"/>
</dbReference>
<name>B1Y4A9_LEPCP</name>